<dbReference type="GO" id="GO:0000976">
    <property type="term" value="F:transcription cis-regulatory region binding"/>
    <property type="evidence" value="ECO:0007669"/>
    <property type="project" value="TreeGrafter"/>
</dbReference>
<evidence type="ECO:0000259" key="5">
    <source>
        <dbReference type="PROSITE" id="PS50977"/>
    </source>
</evidence>
<protein>
    <submittedName>
        <fullName evidence="6">TetR/AcrR family transcriptional regulator</fullName>
    </submittedName>
</protein>
<reference evidence="6 7" key="1">
    <citation type="submission" date="2019-09" db="EMBL/GenBank/DDBJ databases">
        <title>Actinomadura physcomitrii sp. nov., a novel actinomycete isolated from moss [Physcomitrium sphaericum (Ludw) Fuernr].</title>
        <authorList>
            <person name="Zhuang X."/>
            <person name="Liu C."/>
        </authorList>
    </citation>
    <scope>NUCLEOTIDE SEQUENCE [LARGE SCALE GENOMIC DNA]</scope>
    <source>
        <strain evidence="6 7">HMC1</strain>
    </source>
</reference>
<dbReference type="PRINTS" id="PR00455">
    <property type="entry name" value="HTHTETR"/>
</dbReference>
<dbReference type="Pfam" id="PF00440">
    <property type="entry name" value="TetR_N"/>
    <property type="match status" value="1"/>
</dbReference>
<dbReference type="PROSITE" id="PS50977">
    <property type="entry name" value="HTH_TETR_2"/>
    <property type="match status" value="1"/>
</dbReference>
<keyword evidence="3" id="KW-0804">Transcription</keyword>
<dbReference type="Proteomes" id="UP000468735">
    <property type="component" value="Unassembled WGS sequence"/>
</dbReference>
<dbReference type="PANTHER" id="PTHR30055:SF234">
    <property type="entry name" value="HTH-TYPE TRANSCRIPTIONAL REGULATOR BETI"/>
    <property type="match status" value="1"/>
</dbReference>
<gene>
    <name evidence="6" type="ORF">F8566_44300</name>
</gene>
<evidence type="ECO:0000313" key="6">
    <source>
        <dbReference type="EMBL" id="KAB2340651.1"/>
    </source>
</evidence>
<keyword evidence="2 4" id="KW-0238">DNA-binding</keyword>
<dbReference type="SUPFAM" id="SSF46689">
    <property type="entry name" value="Homeodomain-like"/>
    <property type="match status" value="1"/>
</dbReference>
<dbReference type="SUPFAM" id="SSF48498">
    <property type="entry name" value="Tetracyclin repressor-like, C-terminal domain"/>
    <property type="match status" value="1"/>
</dbReference>
<organism evidence="6 7">
    <name type="scientific">Actinomadura rudentiformis</name>
    <dbReference type="NCBI Taxonomy" id="359158"/>
    <lineage>
        <taxon>Bacteria</taxon>
        <taxon>Bacillati</taxon>
        <taxon>Actinomycetota</taxon>
        <taxon>Actinomycetes</taxon>
        <taxon>Streptosporangiales</taxon>
        <taxon>Thermomonosporaceae</taxon>
        <taxon>Actinomadura</taxon>
    </lineage>
</organism>
<evidence type="ECO:0000256" key="3">
    <source>
        <dbReference type="ARBA" id="ARBA00023163"/>
    </source>
</evidence>
<dbReference type="InterPro" id="IPR050109">
    <property type="entry name" value="HTH-type_TetR-like_transc_reg"/>
</dbReference>
<dbReference type="AlphaFoldDB" id="A0A6H9YIA0"/>
<dbReference type="Gene3D" id="1.10.357.10">
    <property type="entry name" value="Tetracycline Repressor, domain 2"/>
    <property type="match status" value="1"/>
</dbReference>
<proteinExistence type="predicted"/>
<dbReference type="PANTHER" id="PTHR30055">
    <property type="entry name" value="HTH-TYPE TRANSCRIPTIONAL REGULATOR RUTR"/>
    <property type="match status" value="1"/>
</dbReference>
<dbReference type="InterPro" id="IPR009057">
    <property type="entry name" value="Homeodomain-like_sf"/>
</dbReference>
<comment type="caution">
    <text evidence="6">The sequence shown here is derived from an EMBL/GenBank/DDBJ whole genome shotgun (WGS) entry which is preliminary data.</text>
</comment>
<feature type="DNA-binding region" description="H-T-H motif" evidence="4">
    <location>
        <begin position="30"/>
        <end position="49"/>
    </location>
</feature>
<keyword evidence="1" id="KW-0805">Transcription regulation</keyword>
<dbReference type="EMBL" id="WBMT01000029">
    <property type="protein sequence ID" value="KAB2340651.1"/>
    <property type="molecule type" value="Genomic_DNA"/>
</dbReference>
<feature type="domain" description="HTH tetR-type" evidence="5">
    <location>
        <begin position="8"/>
        <end position="67"/>
    </location>
</feature>
<evidence type="ECO:0000313" key="7">
    <source>
        <dbReference type="Proteomes" id="UP000468735"/>
    </source>
</evidence>
<name>A0A6H9YIA0_9ACTN</name>
<sequence length="202" mass="22062">MTRAEAKERNRRALLEAARRIVTRDGHRARLEEIAEQAGLTTGAVYSLFGSKNGLLIALVTDYLGPHYEGIEQAVPAGLDLLEAIDAFSRYYQRTCEDPDALRHLSFEISLQDTALRDPDLQAKLAASIRAHQQRLAELFTGRSHGNAIVTARQAERVATALRALMVGLSQGVILGLAEQASEEYFAETARALATPQVLGPP</sequence>
<evidence type="ECO:0000256" key="4">
    <source>
        <dbReference type="PROSITE-ProRule" id="PRU00335"/>
    </source>
</evidence>
<dbReference type="OrthoDB" id="3813186at2"/>
<evidence type="ECO:0000256" key="1">
    <source>
        <dbReference type="ARBA" id="ARBA00023015"/>
    </source>
</evidence>
<keyword evidence="7" id="KW-1185">Reference proteome</keyword>
<evidence type="ECO:0000256" key="2">
    <source>
        <dbReference type="ARBA" id="ARBA00023125"/>
    </source>
</evidence>
<dbReference type="InterPro" id="IPR001647">
    <property type="entry name" value="HTH_TetR"/>
</dbReference>
<accession>A0A6H9YIA0</accession>
<dbReference type="InterPro" id="IPR036271">
    <property type="entry name" value="Tet_transcr_reg_TetR-rel_C_sf"/>
</dbReference>
<dbReference type="GO" id="GO:0003700">
    <property type="term" value="F:DNA-binding transcription factor activity"/>
    <property type="evidence" value="ECO:0007669"/>
    <property type="project" value="TreeGrafter"/>
</dbReference>